<accession>A0AA40LLW2</accession>
<feature type="region of interest" description="Disordered" evidence="1">
    <location>
        <begin position="113"/>
        <end position="133"/>
    </location>
</feature>
<evidence type="ECO:0000256" key="1">
    <source>
        <dbReference type="SAM" id="MobiDB-lite"/>
    </source>
</evidence>
<evidence type="ECO:0000313" key="3">
    <source>
        <dbReference type="Proteomes" id="UP001177744"/>
    </source>
</evidence>
<protein>
    <submittedName>
        <fullName evidence="2">Uncharacterized protein</fullName>
    </submittedName>
</protein>
<reference evidence="2" key="1">
    <citation type="submission" date="2023-06" db="EMBL/GenBank/DDBJ databases">
        <title>Reference genome for the Northern bat (Eptesicus nilssonii), a most northern bat species.</title>
        <authorList>
            <person name="Laine V.N."/>
            <person name="Pulliainen A.T."/>
            <person name="Lilley T.M."/>
        </authorList>
    </citation>
    <scope>NUCLEOTIDE SEQUENCE</scope>
    <source>
        <strain evidence="2">BLF_Eptnil</strain>
        <tissue evidence="2">Kidney</tissue>
    </source>
</reference>
<organism evidence="2 3">
    <name type="scientific">Cnephaeus nilssonii</name>
    <name type="common">Northern bat</name>
    <name type="synonym">Eptesicus nilssonii</name>
    <dbReference type="NCBI Taxonomy" id="3371016"/>
    <lineage>
        <taxon>Eukaryota</taxon>
        <taxon>Metazoa</taxon>
        <taxon>Chordata</taxon>
        <taxon>Craniata</taxon>
        <taxon>Vertebrata</taxon>
        <taxon>Euteleostomi</taxon>
        <taxon>Mammalia</taxon>
        <taxon>Eutheria</taxon>
        <taxon>Laurasiatheria</taxon>
        <taxon>Chiroptera</taxon>
        <taxon>Yangochiroptera</taxon>
        <taxon>Vespertilionidae</taxon>
        <taxon>Cnephaeus</taxon>
    </lineage>
</organism>
<evidence type="ECO:0000313" key="2">
    <source>
        <dbReference type="EMBL" id="KAK1338566.1"/>
    </source>
</evidence>
<keyword evidence="3" id="KW-1185">Reference proteome</keyword>
<dbReference type="AlphaFoldDB" id="A0AA40LLW2"/>
<dbReference type="Proteomes" id="UP001177744">
    <property type="component" value="Unassembled WGS sequence"/>
</dbReference>
<proteinExistence type="predicted"/>
<sequence length="484" mass="52622">MPLQRETPPTHHSPLAGGLGFPLQGEYGAMAGPLTNRIAPALAGPAPLVFAASPQPPQNYTSTCTAASQKLLREEQKGNPWGTSAIPPLLKLPSSHHGSLLRDIYEWPSLPDTEADREETDQRSKAEESASGQALVATDGHYLEALSAGHMRETHVRVDRQECDPEIREMQQGSSPELGAMEEEQEAKSPLKELQAQEDRSLAIGASTSSGCKWGRHCQWVRAVAAAPIDPQEQEEVEKPSGPAATVCTLIGDRCQALASLEASTLNDSDSFDTRILDVTSSSHNHSVSGISGNSISQRYLEMWNLGLHPGLPKAELQFNNILSPGQLDFAALASWGFGICYSEGHNGSDTLRQALGLSFPADALIWQQLLPQALVANGLWEVQQVLPKQEEAVQPIWVSEHYVHHHNGPREAPCPFVQKTESCPIKAMQKKKKTKAIQGVEVPTWGQLKKLTTEAQQMVEKQEVEATTSTMFLLMLALLQGLG</sequence>
<feature type="region of interest" description="Disordered" evidence="1">
    <location>
        <begin position="1"/>
        <end position="23"/>
    </location>
</feature>
<name>A0AA40LLW2_CNENI</name>
<gene>
    <name evidence="2" type="ORF">QTO34_019219</name>
</gene>
<dbReference type="EMBL" id="JAULJE010000009">
    <property type="protein sequence ID" value="KAK1338566.1"/>
    <property type="molecule type" value="Genomic_DNA"/>
</dbReference>
<comment type="caution">
    <text evidence="2">The sequence shown here is derived from an EMBL/GenBank/DDBJ whole genome shotgun (WGS) entry which is preliminary data.</text>
</comment>